<dbReference type="Proteomes" id="UP000237271">
    <property type="component" value="Unassembled WGS sequence"/>
</dbReference>
<gene>
    <name evidence="2" type="ORF">PHPALM_13342</name>
</gene>
<comment type="caution">
    <text evidence="2">The sequence shown here is derived from an EMBL/GenBank/DDBJ whole genome shotgun (WGS) entry which is preliminary data.</text>
</comment>
<sequence>MRVLSASLVVNPLPEHIKVTVFMDGLKVGPSRTQLFRCGKATMRRQAQCKELQELELAPGRYPWNWVRPYRAPSVATDVGSSGTCNGPALREGKGSFLPNLGARGSADGARHGGLAPESLGAIETRNSSGGLLVVYAGVRYTEPDGTDQAGNIGPQGAEAAEESNASGSGVGKRVARKVDETKRKNESCACVSSVGNVVPRGVK</sequence>
<feature type="compositionally biased region" description="Basic and acidic residues" evidence="1">
    <location>
        <begin position="177"/>
        <end position="187"/>
    </location>
</feature>
<feature type="compositionally biased region" description="Low complexity" evidence="1">
    <location>
        <begin position="157"/>
        <end position="168"/>
    </location>
</feature>
<organism evidence="2 3">
    <name type="scientific">Phytophthora palmivora</name>
    <dbReference type="NCBI Taxonomy" id="4796"/>
    <lineage>
        <taxon>Eukaryota</taxon>
        <taxon>Sar</taxon>
        <taxon>Stramenopiles</taxon>
        <taxon>Oomycota</taxon>
        <taxon>Peronosporomycetes</taxon>
        <taxon>Peronosporales</taxon>
        <taxon>Peronosporaceae</taxon>
        <taxon>Phytophthora</taxon>
    </lineage>
</organism>
<dbReference type="EMBL" id="NCKW01007210">
    <property type="protein sequence ID" value="POM70248.1"/>
    <property type="molecule type" value="Genomic_DNA"/>
</dbReference>
<feature type="region of interest" description="Disordered" evidence="1">
    <location>
        <begin position="146"/>
        <end position="187"/>
    </location>
</feature>
<evidence type="ECO:0000313" key="3">
    <source>
        <dbReference type="Proteomes" id="UP000237271"/>
    </source>
</evidence>
<protein>
    <submittedName>
        <fullName evidence="2">Gag protein</fullName>
    </submittedName>
</protein>
<evidence type="ECO:0000256" key="1">
    <source>
        <dbReference type="SAM" id="MobiDB-lite"/>
    </source>
</evidence>
<dbReference type="AlphaFoldDB" id="A0A2P4XXI3"/>
<accession>A0A2P4XXI3</accession>
<keyword evidence="3" id="KW-1185">Reference proteome</keyword>
<evidence type="ECO:0000313" key="2">
    <source>
        <dbReference type="EMBL" id="POM70248.1"/>
    </source>
</evidence>
<name>A0A2P4XXI3_9STRA</name>
<reference evidence="2 3" key="1">
    <citation type="journal article" date="2017" name="Genome Biol. Evol.">
        <title>Phytophthora megakarya and P. palmivora, closely related causal agents of cacao black pod rot, underwent increases in genome sizes and gene numbers by different mechanisms.</title>
        <authorList>
            <person name="Ali S.S."/>
            <person name="Shao J."/>
            <person name="Lary D.J."/>
            <person name="Kronmiller B."/>
            <person name="Shen D."/>
            <person name="Strem M.D."/>
            <person name="Amoako-Attah I."/>
            <person name="Akrofi A.Y."/>
            <person name="Begoude B.A."/>
            <person name="Ten Hoopen G.M."/>
            <person name="Coulibaly K."/>
            <person name="Kebe B.I."/>
            <person name="Melnick R.L."/>
            <person name="Guiltinan M.J."/>
            <person name="Tyler B.M."/>
            <person name="Meinhardt L.W."/>
            <person name="Bailey B.A."/>
        </authorList>
    </citation>
    <scope>NUCLEOTIDE SEQUENCE [LARGE SCALE GENOMIC DNA]</scope>
    <source>
        <strain evidence="3">sbr112.9</strain>
    </source>
</reference>
<proteinExistence type="predicted"/>